<evidence type="ECO:0000256" key="5">
    <source>
        <dbReference type="ARBA" id="ARBA00023002"/>
    </source>
</evidence>
<evidence type="ECO:0000313" key="13">
    <source>
        <dbReference type="EMBL" id="PTQ57690.1"/>
    </source>
</evidence>
<dbReference type="GO" id="GO:0030604">
    <property type="term" value="F:1-deoxy-D-xylulose-5-phosphate reductoisomerase activity"/>
    <property type="evidence" value="ECO:0007669"/>
    <property type="project" value="UniProtKB-UniRule"/>
</dbReference>
<dbReference type="NCBIfam" id="NF009114">
    <property type="entry name" value="PRK12464.1"/>
    <property type="match status" value="1"/>
</dbReference>
<comment type="cofactor">
    <cofactor evidence="9">
        <name>Mg(2+)</name>
        <dbReference type="ChEBI" id="CHEBI:18420"/>
    </cofactor>
    <cofactor evidence="9">
        <name>Mn(2+)</name>
        <dbReference type="ChEBI" id="CHEBI:29035"/>
    </cofactor>
</comment>
<evidence type="ECO:0000256" key="9">
    <source>
        <dbReference type="HAMAP-Rule" id="MF_00183"/>
    </source>
</evidence>
<dbReference type="InterPro" id="IPR013512">
    <property type="entry name" value="DXP_reductoisomerase_N"/>
</dbReference>
<dbReference type="GO" id="GO:0070402">
    <property type="term" value="F:NADPH binding"/>
    <property type="evidence" value="ECO:0007669"/>
    <property type="project" value="InterPro"/>
</dbReference>
<evidence type="ECO:0000256" key="8">
    <source>
        <dbReference type="ARBA" id="ARBA00048543"/>
    </source>
</evidence>
<evidence type="ECO:0000256" key="3">
    <source>
        <dbReference type="ARBA" id="ARBA00022723"/>
    </source>
</evidence>
<keyword evidence="3 9" id="KW-0479">Metal-binding</keyword>
<comment type="caution">
    <text evidence="9">Lacks conserved residue(s) required for the propagation of feature annotation.</text>
</comment>
<protein>
    <recommendedName>
        <fullName evidence="9">1-deoxy-D-xylulose 5-phosphate reductoisomerase</fullName>
        <shortName evidence="9">DXP reductoisomerase</shortName>
        <ecNumber evidence="9">1.1.1.267</ecNumber>
    </recommendedName>
    <alternativeName>
        <fullName evidence="9">1-deoxyxylulose-5-phosphate reductoisomerase</fullName>
    </alternativeName>
    <alternativeName>
        <fullName evidence="9">2-C-methyl-D-erythritol 4-phosphate synthase</fullName>
    </alternativeName>
</protein>
<feature type="binding site" evidence="9">
    <location>
        <position position="158"/>
    </location>
    <ligand>
        <name>1-deoxy-D-xylulose 5-phosphate</name>
        <dbReference type="ChEBI" id="CHEBI:57792"/>
    </ligand>
</feature>
<dbReference type="GO" id="GO:0016853">
    <property type="term" value="F:isomerase activity"/>
    <property type="evidence" value="ECO:0007669"/>
    <property type="project" value="UniProtKB-KW"/>
</dbReference>
<feature type="binding site" evidence="9">
    <location>
        <position position="14"/>
    </location>
    <ligand>
        <name>NADPH</name>
        <dbReference type="ChEBI" id="CHEBI:57783"/>
    </ligand>
</feature>
<reference evidence="14" key="1">
    <citation type="journal article" date="2018" name="Sci. Rep.">
        <title>Lignite coal burning seam in the remote Altai Mountains harbors a hydrogen-driven thermophilic microbial community.</title>
        <authorList>
            <person name="Kadnikov V.V."/>
            <person name="Mardanov A.V."/>
            <person name="Ivasenko D.A."/>
            <person name="Antsiferov D.V."/>
            <person name="Beletsky A.V."/>
            <person name="Karnachuk O.V."/>
            <person name="Ravin N.V."/>
        </authorList>
    </citation>
    <scope>NUCLEOTIDE SEQUENCE [LARGE SCALE GENOMIC DNA]</scope>
</reference>
<feature type="binding site" evidence="9">
    <location>
        <position position="38"/>
    </location>
    <ligand>
        <name>NADPH</name>
        <dbReference type="ChEBI" id="CHEBI:57783"/>
    </ligand>
</feature>
<dbReference type="InterPro" id="IPR036291">
    <property type="entry name" value="NAD(P)-bd_dom_sf"/>
</dbReference>
<feature type="binding site" evidence="9">
    <location>
        <position position="13"/>
    </location>
    <ligand>
        <name>NADPH</name>
        <dbReference type="ChEBI" id="CHEBI:57783"/>
    </ligand>
</feature>
<evidence type="ECO:0000256" key="1">
    <source>
        <dbReference type="ARBA" id="ARBA00005094"/>
    </source>
</evidence>
<comment type="function">
    <text evidence="9">Catalyzes the NADPH-dependent rearrangement and reduction of 1-deoxy-D-xylulose-5-phosphate (DXP) to 2-C-methyl-D-erythritol 4-phosphate (MEP).</text>
</comment>
<feature type="binding site" evidence="9">
    <location>
        <position position="228"/>
    </location>
    <ligand>
        <name>Mn(2+)</name>
        <dbReference type="ChEBI" id="CHEBI:29035"/>
    </ligand>
</feature>
<feature type="binding site" evidence="9">
    <location>
        <position position="133"/>
    </location>
    <ligand>
        <name>NADPH</name>
        <dbReference type="ChEBI" id="CHEBI:57783"/>
    </ligand>
</feature>
<dbReference type="Pfam" id="PF02670">
    <property type="entry name" value="DXP_reductoisom"/>
    <property type="match status" value="1"/>
</dbReference>
<keyword evidence="6 9" id="KW-0464">Manganese</keyword>
<dbReference type="SUPFAM" id="SSF55347">
    <property type="entry name" value="Glyceraldehyde-3-phosphate dehydrogenase-like, C-terminal domain"/>
    <property type="match status" value="1"/>
</dbReference>
<dbReference type="InterPro" id="IPR013644">
    <property type="entry name" value="DXP_reductoisomerase_C"/>
</dbReference>
<accession>A0A2R6Y4T3</accession>
<organism evidence="13 14">
    <name type="scientific">Candidatus Carbonibacillus altaicus</name>
    <dbReference type="NCBI Taxonomy" id="2163959"/>
    <lineage>
        <taxon>Bacteria</taxon>
        <taxon>Bacillati</taxon>
        <taxon>Bacillota</taxon>
        <taxon>Bacilli</taxon>
        <taxon>Bacillales</taxon>
        <taxon>Candidatus Carbonibacillus</taxon>
    </lineage>
</organism>
<keyword evidence="9" id="KW-0460">Magnesium</keyword>
<dbReference type="Proteomes" id="UP000244338">
    <property type="component" value="Unassembled WGS sequence"/>
</dbReference>
<gene>
    <name evidence="9" type="primary">dxr</name>
    <name evidence="13" type="ORF">BSOLF_0885</name>
</gene>
<evidence type="ECO:0000259" key="12">
    <source>
        <dbReference type="Pfam" id="PF13288"/>
    </source>
</evidence>
<feature type="domain" description="1-deoxy-D-xylulose 5-phosphate reductoisomerase C-terminal" evidence="11">
    <location>
        <begin position="153"/>
        <end position="236"/>
    </location>
</feature>
<dbReference type="EMBL" id="PEBX01000003">
    <property type="protein sequence ID" value="PTQ57690.1"/>
    <property type="molecule type" value="Genomic_DNA"/>
</dbReference>
<feature type="binding site" evidence="9">
    <location>
        <position position="212"/>
    </location>
    <ligand>
        <name>NADPH</name>
        <dbReference type="ChEBI" id="CHEBI:57783"/>
    </ligand>
</feature>
<dbReference type="PANTHER" id="PTHR30525:SF0">
    <property type="entry name" value="1-DEOXY-D-XYLULOSE 5-PHOSPHATE REDUCTOISOMERASE, CHLOROPLASTIC"/>
    <property type="match status" value="1"/>
</dbReference>
<dbReference type="GO" id="GO:0030145">
    <property type="term" value="F:manganese ion binding"/>
    <property type="evidence" value="ECO:0007669"/>
    <property type="project" value="TreeGrafter"/>
</dbReference>
<dbReference type="PIRSF" id="PIRSF006205">
    <property type="entry name" value="Dxp_reductismrs"/>
    <property type="match status" value="1"/>
</dbReference>
<comment type="catalytic activity">
    <reaction evidence="8">
        <text>2-C-methyl-D-erythritol 4-phosphate + NADP(+) = 1-deoxy-D-xylulose 5-phosphate + NADPH + H(+)</text>
        <dbReference type="Rhea" id="RHEA:13717"/>
        <dbReference type="ChEBI" id="CHEBI:15378"/>
        <dbReference type="ChEBI" id="CHEBI:57783"/>
        <dbReference type="ChEBI" id="CHEBI:57792"/>
        <dbReference type="ChEBI" id="CHEBI:58262"/>
        <dbReference type="ChEBI" id="CHEBI:58349"/>
        <dbReference type="EC" id="1.1.1.267"/>
    </reaction>
    <physiologicalReaction direction="right-to-left" evidence="8">
        <dbReference type="Rhea" id="RHEA:13719"/>
    </physiologicalReaction>
</comment>
<feature type="binding site" evidence="9">
    <location>
        <position position="159"/>
    </location>
    <ligand>
        <name>Mn(2+)</name>
        <dbReference type="ChEBI" id="CHEBI:29035"/>
    </ligand>
</feature>
<feature type="binding site" evidence="9">
    <location>
        <position position="183"/>
    </location>
    <ligand>
        <name>1-deoxy-D-xylulose 5-phosphate</name>
        <dbReference type="ChEBI" id="CHEBI:57792"/>
    </ligand>
</feature>
<feature type="binding site" evidence="9">
    <location>
        <position position="206"/>
    </location>
    <ligand>
        <name>1-deoxy-D-xylulose 5-phosphate</name>
        <dbReference type="ChEBI" id="CHEBI:57792"/>
    </ligand>
</feature>
<evidence type="ECO:0000259" key="10">
    <source>
        <dbReference type="Pfam" id="PF02670"/>
    </source>
</evidence>
<feature type="binding site" evidence="9">
    <location>
        <position position="224"/>
    </location>
    <ligand>
        <name>1-deoxy-D-xylulose 5-phosphate</name>
        <dbReference type="ChEBI" id="CHEBI:57792"/>
    </ligand>
</feature>
<dbReference type="AlphaFoldDB" id="A0A2R6Y4T3"/>
<feature type="binding site" evidence="9">
    <location>
        <position position="12"/>
    </location>
    <ligand>
        <name>NADPH</name>
        <dbReference type="ChEBI" id="CHEBI:57783"/>
    </ligand>
</feature>
<sequence length="401" mass="44381">MMTGVAILGSTGSIGEQTLSVIDAHPDRFNVISLVAGRRVERLAKQIIRYRPSCVSVQDDVARDILLAIAEEDPVLKGALEGVEIAVGEEGAVACATAPGVERVMSALVGFAGVAPTLQAIRSGIDVALANKEVLVAAGEIVMKEVAYRGVRLLPVDSEHAALFQVLLNTPREEVERVVLTASGGALRDKSRDDLKHVRVQDALKHPNWKMGNKLTIDSATMMNKGLEVIEAHWLFSLPFDAIDVMLHDESIVHCMVELIDGHFIAEMAPVDMRLPIQYALTYPERVRFAPKRLNWLEIHKLSFRPVDFNRYPALKLAYEAGRLGRSYPAVLNAANEVAVRLVLSEKIPFFAIEPIVENVLSRHQVCQLDSLETIREVDQWARRAAEEEAQKWAGSFENRM</sequence>
<dbReference type="Pfam" id="PF08436">
    <property type="entry name" value="DXP_redisom_C"/>
    <property type="match status" value="1"/>
</dbReference>
<dbReference type="PANTHER" id="PTHR30525">
    <property type="entry name" value="1-DEOXY-D-XYLULOSE 5-PHOSPHATE REDUCTOISOMERASE"/>
    <property type="match status" value="1"/>
</dbReference>
<dbReference type="InterPro" id="IPR003821">
    <property type="entry name" value="DXP_reductoisomerase"/>
</dbReference>
<dbReference type="NCBIfam" id="TIGR00243">
    <property type="entry name" value="Dxr"/>
    <property type="match status" value="1"/>
</dbReference>
<comment type="similarity">
    <text evidence="2 9">Belongs to the DXR family.</text>
</comment>
<comment type="pathway">
    <text evidence="1 9">Isoprenoid biosynthesis; isopentenyl diphosphate biosynthesis via DXP pathway; isopentenyl diphosphate from 1-deoxy-D-xylulose 5-phosphate: step 1/6.</text>
</comment>
<feature type="binding site" evidence="9">
    <location>
        <position position="37"/>
    </location>
    <ligand>
        <name>NADPH</name>
        <dbReference type="ChEBI" id="CHEBI:57783"/>
    </ligand>
</feature>
<dbReference type="InterPro" id="IPR036169">
    <property type="entry name" value="DXPR_C_sf"/>
</dbReference>
<dbReference type="SUPFAM" id="SSF51735">
    <property type="entry name" value="NAD(P)-binding Rossmann-fold domains"/>
    <property type="match status" value="1"/>
</dbReference>
<evidence type="ECO:0000313" key="14">
    <source>
        <dbReference type="Proteomes" id="UP000244338"/>
    </source>
</evidence>
<dbReference type="EC" id="1.1.1.267" evidence="9"/>
<dbReference type="GO" id="GO:0051484">
    <property type="term" value="P:isopentenyl diphosphate biosynthetic process, methylerythritol 4-phosphate pathway involved in terpenoid biosynthetic process"/>
    <property type="evidence" value="ECO:0007669"/>
    <property type="project" value="TreeGrafter"/>
</dbReference>
<dbReference type="InterPro" id="IPR026877">
    <property type="entry name" value="DXPR_C"/>
</dbReference>
<evidence type="ECO:0000256" key="2">
    <source>
        <dbReference type="ARBA" id="ARBA00006825"/>
    </source>
</evidence>
<feature type="domain" description="1-deoxy-D-xylulose 5-phosphate reductoisomerase N-terminal" evidence="10">
    <location>
        <begin position="5"/>
        <end position="139"/>
    </location>
</feature>
<evidence type="ECO:0000259" key="11">
    <source>
        <dbReference type="Pfam" id="PF08436"/>
    </source>
</evidence>
<keyword evidence="13" id="KW-0413">Isomerase</keyword>
<evidence type="ECO:0000256" key="4">
    <source>
        <dbReference type="ARBA" id="ARBA00022857"/>
    </source>
</evidence>
<feature type="binding site" evidence="9">
    <location>
        <position position="228"/>
    </location>
    <ligand>
        <name>1-deoxy-D-xylulose 5-phosphate</name>
        <dbReference type="ChEBI" id="CHEBI:57792"/>
    </ligand>
</feature>
<dbReference type="SUPFAM" id="SSF69055">
    <property type="entry name" value="1-deoxy-D-xylulose-5-phosphate reductoisomerase, C-terminal domain"/>
    <property type="match status" value="1"/>
</dbReference>
<keyword evidence="4 9" id="KW-0521">NADP</keyword>
<feature type="domain" description="DXP reductoisomerase C-terminal" evidence="12">
    <location>
        <begin position="268"/>
        <end position="384"/>
    </location>
</feature>
<feature type="binding site" evidence="9">
    <location>
        <position position="225"/>
    </location>
    <ligand>
        <name>1-deoxy-D-xylulose 5-phosphate</name>
        <dbReference type="ChEBI" id="CHEBI:57792"/>
    </ligand>
</feature>
<name>A0A2R6Y4T3_9BACL</name>
<proteinExistence type="inferred from homology"/>
<dbReference type="UniPathway" id="UPA00056">
    <property type="reaction ID" value="UER00092"/>
</dbReference>
<dbReference type="Pfam" id="PF13288">
    <property type="entry name" value="DXPR_C"/>
    <property type="match status" value="1"/>
</dbReference>
<feature type="binding site" evidence="9">
    <location>
        <position position="219"/>
    </location>
    <ligand>
        <name>1-deoxy-D-xylulose 5-phosphate</name>
        <dbReference type="ChEBI" id="CHEBI:57792"/>
    </ligand>
</feature>
<evidence type="ECO:0000256" key="7">
    <source>
        <dbReference type="ARBA" id="ARBA00023229"/>
    </source>
</evidence>
<keyword evidence="7 9" id="KW-0414">Isoprene biosynthesis</keyword>
<comment type="caution">
    <text evidence="13">The sequence shown here is derived from an EMBL/GenBank/DDBJ whole genome shotgun (WGS) entry which is preliminary data.</text>
</comment>
<feature type="binding site" evidence="9">
    <location>
        <position position="157"/>
    </location>
    <ligand>
        <name>Mn(2+)</name>
        <dbReference type="ChEBI" id="CHEBI:29035"/>
    </ligand>
</feature>
<dbReference type="Gene3D" id="3.40.50.720">
    <property type="entry name" value="NAD(P)-binding Rossmann-like Domain"/>
    <property type="match status" value="1"/>
</dbReference>
<feature type="binding site" evidence="9">
    <location>
        <position position="132"/>
    </location>
    <ligand>
        <name>1-deoxy-D-xylulose 5-phosphate</name>
        <dbReference type="ChEBI" id="CHEBI:57792"/>
    </ligand>
</feature>
<evidence type="ECO:0000256" key="6">
    <source>
        <dbReference type="ARBA" id="ARBA00023211"/>
    </source>
</evidence>
<feature type="binding site" evidence="9">
    <location>
        <position position="131"/>
    </location>
    <ligand>
        <name>NADPH</name>
        <dbReference type="ChEBI" id="CHEBI:57783"/>
    </ligand>
</feature>
<keyword evidence="5 9" id="KW-0560">Oxidoreductase</keyword>
<dbReference type="FunFam" id="3.40.50.720:FF:000045">
    <property type="entry name" value="1-deoxy-D-xylulose 5-phosphate reductoisomerase"/>
    <property type="match status" value="1"/>
</dbReference>
<feature type="binding site" evidence="9">
    <location>
        <position position="159"/>
    </location>
    <ligand>
        <name>1-deoxy-D-xylulose 5-phosphate</name>
        <dbReference type="ChEBI" id="CHEBI:57792"/>
    </ligand>
</feature>
<dbReference type="Gene3D" id="1.10.1740.10">
    <property type="match status" value="1"/>
</dbReference>
<dbReference type="HAMAP" id="MF_00183">
    <property type="entry name" value="DXP_reductoisom"/>
    <property type="match status" value="1"/>
</dbReference>
<feature type="binding site" evidence="9">
    <location>
        <position position="11"/>
    </location>
    <ligand>
        <name>NADPH</name>
        <dbReference type="ChEBI" id="CHEBI:57783"/>
    </ligand>
</feature>